<dbReference type="SMART" id="SM00184">
    <property type="entry name" value="RING"/>
    <property type="match status" value="1"/>
</dbReference>
<evidence type="ECO:0000256" key="13">
    <source>
        <dbReference type="ARBA" id="ARBA00023136"/>
    </source>
</evidence>
<keyword evidence="11" id="KW-0862">Zinc</keyword>
<feature type="region of interest" description="Disordered" evidence="16">
    <location>
        <begin position="367"/>
        <end position="387"/>
    </location>
</feature>
<feature type="chain" id="PRO_5032435859" description="RING-type E3 ubiquitin transferase" evidence="18">
    <location>
        <begin position="21"/>
        <end position="425"/>
    </location>
</feature>
<evidence type="ECO:0000256" key="5">
    <source>
        <dbReference type="ARBA" id="ARBA00022679"/>
    </source>
</evidence>
<feature type="domain" description="RING-type" evidence="19">
    <location>
        <begin position="124"/>
        <end position="166"/>
    </location>
</feature>
<dbReference type="InterPro" id="IPR001841">
    <property type="entry name" value="Znf_RING"/>
</dbReference>
<evidence type="ECO:0000259" key="19">
    <source>
        <dbReference type="PROSITE" id="PS50089"/>
    </source>
</evidence>
<name>A0A835VA32_VANPL</name>
<dbReference type="GO" id="GO:0016020">
    <property type="term" value="C:membrane"/>
    <property type="evidence" value="ECO:0007669"/>
    <property type="project" value="UniProtKB-SubCell"/>
</dbReference>
<dbReference type="EC" id="2.3.2.27" evidence="4"/>
<accession>A0A835VA32</accession>
<protein>
    <recommendedName>
        <fullName evidence="4">RING-type E3 ubiquitin transferase</fullName>
        <ecNumber evidence="4">2.3.2.27</ecNumber>
    </recommendedName>
</protein>
<dbReference type="Proteomes" id="UP000639772">
    <property type="component" value="Chromosome 3"/>
</dbReference>
<feature type="signal peptide" evidence="18">
    <location>
        <begin position="1"/>
        <end position="20"/>
    </location>
</feature>
<keyword evidence="7" id="KW-0479">Metal-binding</keyword>
<evidence type="ECO:0000256" key="18">
    <source>
        <dbReference type="SAM" id="SignalP"/>
    </source>
</evidence>
<evidence type="ECO:0000256" key="9">
    <source>
        <dbReference type="ARBA" id="ARBA00022771"/>
    </source>
</evidence>
<evidence type="ECO:0000256" key="17">
    <source>
        <dbReference type="SAM" id="Phobius"/>
    </source>
</evidence>
<dbReference type="SUPFAM" id="SSF57850">
    <property type="entry name" value="RING/U-box"/>
    <property type="match status" value="1"/>
</dbReference>
<evidence type="ECO:0000256" key="15">
    <source>
        <dbReference type="PROSITE-ProRule" id="PRU00175"/>
    </source>
</evidence>
<evidence type="ECO:0000256" key="12">
    <source>
        <dbReference type="ARBA" id="ARBA00022989"/>
    </source>
</evidence>
<comment type="pathway">
    <text evidence="3">Protein modification; protein ubiquitination.</text>
</comment>
<dbReference type="PANTHER" id="PTHR46539">
    <property type="entry name" value="E3 UBIQUITIN-PROTEIN LIGASE ATL42"/>
    <property type="match status" value="1"/>
</dbReference>
<evidence type="ECO:0000256" key="14">
    <source>
        <dbReference type="ARBA" id="ARBA00024209"/>
    </source>
</evidence>
<evidence type="ECO:0000313" key="21">
    <source>
        <dbReference type="Proteomes" id="UP000639772"/>
    </source>
</evidence>
<dbReference type="EMBL" id="JADCNM010000003">
    <property type="protein sequence ID" value="KAG0491077.1"/>
    <property type="molecule type" value="Genomic_DNA"/>
</dbReference>
<keyword evidence="9 15" id="KW-0863">Zinc-finger</keyword>
<evidence type="ECO:0000256" key="4">
    <source>
        <dbReference type="ARBA" id="ARBA00012483"/>
    </source>
</evidence>
<evidence type="ECO:0000256" key="11">
    <source>
        <dbReference type="ARBA" id="ARBA00022833"/>
    </source>
</evidence>
<dbReference type="AlphaFoldDB" id="A0A835VA32"/>
<keyword evidence="10" id="KW-0833">Ubl conjugation pathway</keyword>
<keyword evidence="5" id="KW-0808">Transferase</keyword>
<keyword evidence="6 17" id="KW-0812">Transmembrane</keyword>
<evidence type="ECO:0000256" key="3">
    <source>
        <dbReference type="ARBA" id="ARBA00004906"/>
    </source>
</evidence>
<dbReference type="PROSITE" id="PS50089">
    <property type="entry name" value="ZF_RING_2"/>
    <property type="match status" value="1"/>
</dbReference>
<comment type="subcellular location">
    <subcellularLocation>
        <location evidence="2">Membrane</location>
        <topology evidence="2">Single-pass membrane protein</topology>
    </subcellularLocation>
</comment>
<evidence type="ECO:0000256" key="10">
    <source>
        <dbReference type="ARBA" id="ARBA00022786"/>
    </source>
</evidence>
<proteinExistence type="inferred from homology"/>
<evidence type="ECO:0000256" key="8">
    <source>
        <dbReference type="ARBA" id="ARBA00022729"/>
    </source>
</evidence>
<evidence type="ECO:0000256" key="7">
    <source>
        <dbReference type="ARBA" id="ARBA00022723"/>
    </source>
</evidence>
<dbReference type="OrthoDB" id="8062037at2759"/>
<dbReference type="PANTHER" id="PTHR46539:SF1">
    <property type="entry name" value="E3 UBIQUITIN-PROTEIN LIGASE ATL42"/>
    <property type="match status" value="1"/>
</dbReference>
<gene>
    <name evidence="20" type="ORF">HPP92_007940</name>
</gene>
<sequence length="425" mass="47204">MIRLPSSFLLLLFCAAYATAQPKPPNFMPNPSENSVQVSFRPSIAVVIGIFSIMLSFTFLLLMYAKFCHRNGAGHFGESIPNSLAVGGSRGDEGRSSGIDKVLIESLPFFRFSVLKGSREGLECAVCLSRFEDNDILRLLPRCKHAFHMDCIDRWLDSHSSCPLCRTRVAADDLAYFKYSASSRFFLRDPSGRSSVPDAIETGDAALELFVERENVGSSSMRFAASFRSAERSKKDRGSLLPRGGNDAQASAVASNLHTLKHRIIVSDVVFQGRWSDFNSADLISLDSEMLRLTSSRMEPNPAAPRGNAAALDGEWGPRIREDMETKRRLENRGIHNITWPEEVNSSEYSAGDMTALISPASRSMSDITPVTRHRPPAVRNQGEKEERAKQMWLPIARRTVEWFAGKERGSMLQPIHTGDGVEKV</sequence>
<evidence type="ECO:0000313" key="20">
    <source>
        <dbReference type="EMBL" id="KAG0491077.1"/>
    </source>
</evidence>
<comment type="similarity">
    <text evidence="14">Belongs to the RING-type zinc finger family. ATL subfamily.</text>
</comment>
<feature type="transmembrane region" description="Helical" evidence="17">
    <location>
        <begin position="44"/>
        <end position="65"/>
    </location>
</feature>
<dbReference type="GO" id="GO:0008270">
    <property type="term" value="F:zinc ion binding"/>
    <property type="evidence" value="ECO:0007669"/>
    <property type="project" value="UniProtKB-KW"/>
</dbReference>
<dbReference type="InterPro" id="IPR013083">
    <property type="entry name" value="Znf_RING/FYVE/PHD"/>
</dbReference>
<reference evidence="20 21" key="1">
    <citation type="journal article" date="2020" name="Nat. Food">
        <title>A phased Vanilla planifolia genome enables genetic improvement of flavour and production.</title>
        <authorList>
            <person name="Hasing T."/>
            <person name="Tang H."/>
            <person name="Brym M."/>
            <person name="Khazi F."/>
            <person name="Huang T."/>
            <person name="Chambers A.H."/>
        </authorList>
    </citation>
    <scope>NUCLEOTIDE SEQUENCE [LARGE SCALE GENOMIC DNA]</scope>
    <source>
        <tissue evidence="20">Leaf</tissue>
    </source>
</reference>
<comment type="caution">
    <text evidence="20">The sequence shown here is derived from an EMBL/GenBank/DDBJ whole genome shotgun (WGS) entry which is preliminary data.</text>
</comment>
<evidence type="ECO:0000256" key="2">
    <source>
        <dbReference type="ARBA" id="ARBA00004167"/>
    </source>
</evidence>
<keyword evidence="12 17" id="KW-1133">Transmembrane helix</keyword>
<evidence type="ECO:0000256" key="1">
    <source>
        <dbReference type="ARBA" id="ARBA00000900"/>
    </source>
</evidence>
<evidence type="ECO:0000256" key="6">
    <source>
        <dbReference type="ARBA" id="ARBA00022692"/>
    </source>
</evidence>
<dbReference type="FunFam" id="3.30.40.10:FF:000285">
    <property type="entry name" value="RING-H2 finger protein ATL43"/>
    <property type="match status" value="1"/>
</dbReference>
<organism evidence="20 21">
    <name type="scientific">Vanilla planifolia</name>
    <name type="common">Vanilla</name>
    <dbReference type="NCBI Taxonomy" id="51239"/>
    <lineage>
        <taxon>Eukaryota</taxon>
        <taxon>Viridiplantae</taxon>
        <taxon>Streptophyta</taxon>
        <taxon>Embryophyta</taxon>
        <taxon>Tracheophyta</taxon>
        <taxon>Spermatophyta</taxon>
        <taxon>Magnoliopsida</taxon>
        <taxon>Liliopsida</taxon>
        <taxon>Asparagales</taxon>
        <taxon>Orchidaceae</taxon>
        <taxon>Vanilloideae</taxon>
        <taxon>Vanilleae</taxon>
        <taxon>Vanilla</taxon>
    </lineage>
</organism>
<dbReference type="CDD" id="cd16461">
    <property type="entry name" value="RING-H2_EL5-like"/>
    <property type="match status" value="1"/>
</dbReference>
<dbReference type="GO" id="GO:0061630">
    <property type="term" value="F:ubiquitin protein ligase activity"/>
    <property type="evidence" value="ECO:0007669"/>
    <property type="project" value="UniProtKB-EC"/>
</dbReference>
<evidence type="ECO:0000256" key="16">
    <source>
        <dbReference type="SAM" id="MobiDB-lite"/>
    </source>
</evidence>
<dbReference type="Pfam" id="PF13639">
    <property type="entry name" value="zf-RING_2"/>
    <property type="match status" value="1"/>
</dbReference>
<keyword evidence="13 17" id="KW-0472">Membrane</keyword>
<keyword evidence="8 18" id="KW-0732">Signal</keyword>
<dbReference type="Gene3D" id="3.30.40.10">
    <property type="entry name" value="Zinc/RING finger domain, C3HC4 (zinc finger)"/>
    <property type="match status" value="1"/>
</dbReference>
<comment type="catalytic activity">
    <reaction evidence="1">
        <text>S-ubiquitinyl-[E2 ubiquitin-conjugating enzyme]-L-cysteine + [acceptor protein]-L-lysine = [E2 ubiquitin-conjugating enzyme]-L-cysteine + N(6)-ubiquitinyl-[acceptor protein]-L-lysine.</text>
        <dbReference type="EC" id="2.3.2.27"/>
    </reaction>
</comment>